<protein>
    <submittedName>
        <fullName evidence="1">Uncharacterized protein</fullName>
    </submittedName>
</protein>
<name>A0A395HSH4_ASPHC</name>
<dbReference type="EMBL" id="KZ824293">
    <property type="protein sequence ID" value="RAL10730.1"/>
    <property type="molecule type" value="Genomic_DNA"/>
</dbReference>
<accession>A0A395HSH4</accession>
<dbReference type="GeneID" id="37200699"/>
<dbReference type="RefSeq" id="XP_025549884.1">
    <property type="nucleotide sequence ID" value="XM_025696410.1"/>
</dbReference>
<sequence>MLGHSPTWTTRLPITLTGNDSNGWRTAAADIPSPPHGSYMFSFNSKACWPNGKALDYESRDCRFEPCDVVEDCLFLVMGFGAAKSEAKICTQVSLVQVYKRRPVRWASMYIPVGNGKIQLQWGGVGNDDSGYFYLQFDCNPATLCQGGASACSCSNFPRLAVWQEGGAYSGSSRQARHIFYPGTKNLEHSCHMRIRMVVVTHDIATSHNRPISHKVQNCMATDTSTGISANLDRG</sequence>
<dbReference type="Proteomes" id="UP000248961">
    <property type="component" value="Unassembled WGS sequence"/>
</dbReference>
<evidence type="ECO:0000313" key="2">
    <source>
        <dbReference type="Proteomes" id="UP000248961"/>
    </source>
</evidence>
<keyword evidence="2" id="KW-1185">Reference proteome</keyword>
<dbReference type="VEuPathDB" id="FungiDB:BO97DRAFT_415771"/>
<dbReference type="AlphaFoldDB" id="A0A395HSH4"/>
<dbReference type="OrthoDB" id="4510611at2759"/>
<evidence type="ECO:0000313" key="1">
    <source>
        <dbReference type="EMBL" id="RAL10730.1"/>
    </source>
</evidence>
<proteinExistence type="predicted"/>
<organism evidence="1 2">
    <name type="scientific">Aspergillus homomorphus (strain CBS 101889)</name>
    <dbReference type="NCBI Taxonomy" id="1450537"/>
    <lineage>
        <taxon>Eukaryota</taxon>
        <taxon>Fungi</taxon>
        <taxon>Dikarya</taxon>
        <taxon>Ascomycota</taxon>
        <taxon>Pezizomycotina</taxon>
        <taxon>Eurotiomycetes</taxon>
        <taxon>Eurotiomycetidae</taxon>
        <taxon>Eurotiales</taxon>
        <taxon>Aspergillaceae</taxon>
        <taxon>Aspergillus</taxon>
        <taxon>Aspergillus subgen. Circumdati</taxon>
    </lineage>
</organism>
<gene>
    <name evidence="1" type="ORF">BO97DRAFT_415771</name>
</gene>
<reference evidence="1 2" key="1">
    <citation type="submission" date="2018-02" db="EMBL/GenBank/DDBJ databases">
        <title>The genomes of Aspergillus section Nigri reveals drivers in fungal speciation.</title>
        <authorList>
            <consortium name="DOE Joint Genome Institute"/>
            <person name="Vesth T.C."/>
            <person name="Nybo J."/>
            <person name="Theobald S."/>
            <person name="Brandl J."/>
            <person name="Frisvad J.C."/>
            <person name="Nielsen K.F."/>
            <person name="Lyhne E.K."/>
            <person name="Kogle M.E."/>
            <person name="Kuo A."/>
            <person name="Riley R."/>
            <person name="Clum A."/>
            <person name="Nolan M."/>
            <person name="Lipzen A."/>
            <person name="Salamov A."/>
            <person name="Henrissat B."/>
            <person name="Wiebenga A."/>
            <person name="De vries R.P."/>
            <person name="Grigoriev I.V."/>
            <person name="Mortensen U.H."/>
            <person name="Andersen M.R."/>
            <person name="Baker S.E."/>
        </authorList>
    </citation>
    <scope>NUCLEOTIDE SEQUENCE [LARGE SCALE GENOMIC DNA]</scope>
    <source>
        <strain evidence="1 2">CBS 101889</strain>
    </source>
</reference>